<dbReference type="InterPro" id="IPR010982">
    <property type="entry name" value="Lambda_DNA-bd_dom_sf"/>
</dbReference>
<proteinExistence type="predicted"/>
<dbReference type="AlphaFoldDB" id="A0A1G7APZ4"/>
<keyword evidence="3" id="KW-0804">Transcription</keyword>
<keyword evidence="2 5" id="KW-0238">DNA-binding</keyword>
<evidence type="ECO:0000256" key="1">
    <source>
        <dbReference type="ARBA" id="ARBA00023015"/>
    </source>
</evidence>
<dbReference type="Gene3D" id="3.40.50.2300">
    <property type="match status" value="2"/>
</dbReference>
<sequence>MTRGVRGAGPTMHDVAAAASVSHQTVSRVLNDHPSVRPETRQRVLAEIERLGYRRNPAARSLVTRRSRAIGVLAPEVTQHGATSSVQAVESAARAAGYFTLVTTAAVERSAARAALGFLLDQGVEGLVVVAPHAEIEAAVSELVVPLPVVALQSARAGRLDWVGVDQELGARMATEHLLALGHTRVAHVSGPAGYFEAEARRRGWSSALAAAGLEPAGVVEGDWTARSGEAAAAALDPDVTAVVCANDQTAIGLVAGLRRQGRRVPTDLSVVGFDDVPEAAYVDPPLTTVRQDFRLVGERALARLLAAIDGVQAPAEDDVLRPTLVVRESGAPPRPR</sequence>
<keyword evidence="1" id="KW-0805">Transcription regulation</keyword>
<dbReference type="InterPro" id="IPR028082">
    <property type="entry name" value="Peripla_BP_I"/>
</dbReference>
<dbReference type="PROSITE" id="PS00356">
    <property type="entry name" value="HTH_LACI_1"/>
    <property type="match status" value="1"/>
</dbReference>
<accession>A0A1G7APZ4</accession>
<evidence type="ECO:0000256" key="3">
    <source>
        <dbReference type="ARBA" id="ARBA00023163"/>
    </source>
</evidence>
<dbReference type="EMBL" id="LT629688">
    <property type="protein sequence ID" value="SDE16881.1"/>
    <property type="molecule type" value="Genomic_DNA"/>
</dbReference>
<dbReference type="Pfam" id="PF13377">
    <property type="entry name" value="Peripla_BP_3"/>
    <property type="match status" value="1"/>
</dbReference>
<dbReference type="Pfam" id="PF00356">
    <property type="entry name" value="LacI"/>
    <property type="match status" value="1"/>
</dbReference>
<protein>
    <submittedName>
        <fullName evidence="5">DNA-binding transcriptional regulator, LacI/PurR family</fullName>
    </submittedName>
</protein>
<gene>
    <name evidence="5" type="ORF">SAMN04489747_2693</name>
</gene>
<dbReference type="GO" id="GO:0003700">
    <property type="term" value="F:DNA-binding transcription factor activity"/>
    <property type="evidence" value="ECO:0007669"/>
    <property type="project" value="TreeGrafter"/>
</dbReference>
<evidence type="ECO:0000256" key="2">
    <source>
        <dbReference type="ARBA" id="ARBA00023125"/>
    </source>
</evidence>
<dbReference type="PROSITE" id="PS50932">
    <property type="entry name" value="HTH_LACI_2"/>
    <property type="match status" value="1"/>
</dbReference>
<evidence type="ECO:0000313" key="5">
    <source>
        <dbReference type="EMBL" id="SDE16881.1"/>
    </source>
</evidence>
<dbReference type="RefSeq" id="WP_197679040.1">
    <property type="nucleotide sequence ID" value="NZ_LT629688.1"/>
</dbReference>
<dbReference type="SUPFAM" id="SSF47413">
    <property type="entry name" value="lambda repressor-like DNA-binding domains"/>
    <property type="match status" value="1"/>
</dbReference>
<feature type="domain" description="HTH lacI-type" evidence="4">
    <location>
        <begin position="10"/>
        <end position="64"/>
    </location>
</feature>
<dbReference type="CDD" id="cd01392">
    <property type="entry name" value="HTH_LacI"/>
    <property type="match status" value="1"/>
</dbReference>
<dbReference type="InterPro" id="IPR046335">
    <property type="entry name" value="LacI/GalR-like_sensor"/>
</dbReference>
<dbReference type="PANTHER" id="PTHR30146:SF109">
    <property type="entry name" value="HTH-TYPE TRANSCRIPTIONAL REGULATOR GALS"/>
    <property type="match status" value="1"/>
</dbReference>
<dbReference type="InterPro" id="IPR000843">
    <property type="entry name" value="HTH_LacI"/>
</dbReference>
<reference evidence="5 6" key="1">
    <citation type="submission" date="2016-10" db="EMBL/GenBank/DDBJ databases">
        <authorList>
            <person name="de Groot N.N."/>
        </authorList>
    </citation>
    <scope>NUCLEOTIDE SEQUENCE [LARGE SCALE GENOMIC DNA]</scope>
    <source>
        <strain evidence="5 6">MON 2.2</strain>
    </source>
</reference>
<evidence type="ECO:0000259" key="4">
    <source>
        <dbReference type="PROSITE" id="PS50932"/>
    </source>
</evidence>
<dbReference type="SMART" id="SM00354">
    <property type="entry name" value="HTH_LACI"/>
    <property type="match status" value="1"/>
</dbReference>
<organism evidence="5 6">
    <name type="scientific">Auraticoccus monumenti</name>
    <dbReference type="NCBI Taxonomy" id="675864"/>
    <lineage>
        <taxon>Bacteria</taxon>
        <taxon>Bacillati</taxon>
        <taxon>Actinomycetota</taxon>
        <taxon>Actinomycetes</taxon>
        <taxon>Propionibacteriales</taxon>
        <taxon>Propionibacteriaceae</taxon>
        <taxon>Auraticoccus</taxon>
    </lineage>
</organism>
<dbReference type="CDD" id="cd01574">
    <property type="entry name" value="PBP1_LacI"/>
    <property type="match status" value="1"/>
</dbReference>
<dbReference type="Gene3D" id="1.10.260.40">
    <property type="entry name" value="lambda repressor-like DNA-binding domains"/>
    <property type="match status" value="1"/>
</dbReference>
<dbReference type="SUPFAM" id="SSF53822">
    <property type="entry name" value="Periplasmic binding protein-like I"/>
    <property type="match status" value="1"/>
</dbReference>
<keyword evidence="6" id="KW-1185">Reference proteome</keyword>
<evidence type="ECO:0000313" key="6">
    <source>
        <dbReference type="Proteomes" id="UP000198546"/>
    </source>
</evidence>
<name>A0A1G7APZ4_9ACTN</name>
<dbReference type="Proteomes" id="UP000198546">
    <property type="component" value="Chromosome i"/>
</dbReference>
<dbReference type="PANTHER" id="PTHR30146">
    <property type="entry name" value="LACI-RELATED TRANSCRIPTIONAL REPRESSOR"/>
    <property type="match status" value="1"/>
</dbReference>
<dbReference type="GO" id="GO:0000976">
    <property type="term" value="F:transcription cis-regulatory region binding"/>
    <property type="evidence" value="ECO:0007669"/>
    <property type="project" value="TreeGrafter"/>
</dbReference>
<dbReference type="STRING" id="675864.SAMN04489747_2693"/>